<evidence type="ECO:0000256" key="1">
    <source>
        <dbReference type="ARBA" id="ARBA00022737"/>
    </source>
</evidence>
<dbReference type="Proteomes" id="UP000192491">
    <property type="component" value="Unassembled WGS sequence"/>
</dbReference>
<dbReference type="EMBL" id="MTEJ01000125">
    <property type="protein sequence ID" value="OQX10040.1"/>
    <property type="molecule type" value="Genomic_DNA"/>
</dbReference>
<gene>
    <name evidence="5" type="ORF">BWK73_21310</name>
</gene>
<dbReference type="SUPFAM" id="SSF48452">
    <property type="entry name" value="TPR-like"/>
    <property type="match status" value="1"/>
</dbReference>
<evidence type="ECO:0000313" key="5">
    <source>
        <dbReference type="EMBL" id="OQX10040.1"/>
    </source>
</evidence>
<sequence length="407" mass="45785">MRRLVFVSVLLLAACGDKQEVSQSSGGDYSPNVVAGGNVSVQQNTTIQNATINMPPEMLEKLAQALKAQGVPADQLNAQLEELKRKYADLEQRLGEYAKTDELAQQARRELDLSNLDQAETLLQQAYDKDFQLTRERLAQRAFDLAEVAELRLDHDKALTRYREVTQLQPDNLQAWRSVYQIANKVGNIGLALEASQGLQQNLKPDDENWLSIALTDEGSALEKLGDNIKAMEKYLAALELDKKRAAKFPDDTARQRDLSVSYDNLGDMYKANGDRPSALKAYQDSLLIAQKLVELDPKQAEWQRDLSVSYDNVGDLYKANGDTPAALKAYQDSLTIRNKLVELDPKQAEWQTDIVVSYFKLSEVEPAKKTQYLQDALKILQTLHAENRLSKDKQAWIEAIQDNLSK</sequence>
<dbReference type="AlphaFoldDB" id="A0A1Y1QNH7"/>
<accession>A0A1Y1QNH7</accession>
<evidence type="ECO:0000256" key="3">
    <source>
        <dbReference type="PROSITE-ProRule" id="PRU00339"/>
    </source>
</evidence>
<protein>
    <submittedName>
        <fullName evidence="5">Uncharacterized protein</fullName>
    </submittedName>
</protein>
<keyword evidence="1" id="KW-0677">Repeat</keyword>
<keyword evidence="4" id="KW-0175">Coiled coil</keyword>
<dbReference type="InterPro" id="IPR019734">
    <property type="entry name" value="TPR_rpt"/>
</dbReference>
<dbReference type="SMART" id="SM00028">
    <property type="entry name" value="TPR"/>
    <property type="match status" value="4"/>
</dbReference>
<reference evidence="5 6" key="1">
    <citation type="submission" date="2017-01" db="EMBL/GenBank/DDBJ databases">
        <title>Novel large sulfur bacteria in the metagenomes of groundwater-fed chemosynthetic microbial mats in the Lake Huron basin.</title>
        <authorList>
            <person name="Sharrar A.M."/>
            <person name="Flood B.E."/>
            <person name="Bailey J.V."/>
            <person name="Jones D.S."/>
            <person name="Biddanda B."/>
            <person name="Ruberg S.A."/>
            <person name="Marcus D.N."/>
            <person name="Dick G.J."/>
        </authorList>
    </citation>
    <scope>NUCLEOTIDE SEQUENCE [LARGE SCALE GENOMIC DNA]</scope>
    <source>
        <strain evidence="5">A8</strain>
    </source>
</reference>
<name>A0A1Y1QNH7_9GAMM</name>
<proteinExistence type="predicted"/>
<dbReference type="PANTHER" id="PTHR45641">
    <property type="entry name" value="TETRATRICOPEPTIDE REPEAT PROTEIN (AFU_ORTHOLOGUE AFUA_6G03870)"/>
    <property type="match status" value="1"/>
</dbReference>
<dbReference type="PANTHER" id="PTHR45641:SF19">
    <property type="entry name" value="NEPHROCYSTIN-3"/>
    <property type="match status" value="1"/>
</dbReference>
<dbReference type="PROSITE" id="PS51257">
    <property type="entry name" value="PROKAR_LIPOPROTEIN"/>
    <property type="match status" value="1"/>
</dbReference>
<keyword evidence="2 3" id="KW-0802">TPR repeat</keyword>
<evidence type="ECO:0000256" key="2">
    <source>
        <dbReference type="ARBA" id="ARBA00022803"/>
    </source>
</evidence>
<dbReference type="InterPro" id="IPR011990">
    <property type="entry name" value="TPR-like_helical_dom_sf"/>
</dbReference>
<dbReference type="PROSITE" id="PS50005">
    <property type="entry name" value="TPR"/>
    <property type="match status" value="1"/>
</dbReference>
<feature type="coiled-coil region" evidence="4">
    <location>
        <begin position="73"/>
        <end position="100"/>
    </location>
</feature>
<feature type="repeat" description="TPR" evidence="3">
    <location>
        <begin position="308"/>
        <end position="341"/>
    </location>
</feature>
<evidence type="ECO:0000256" key="4">
    <source>
        <dbReference type="SAM" id="Coils"/>
    </source>
</evidence>
<dbReference type="Gene3D" id="1.25.40.10">
    <property type="entry name" value="Tetratricopeptide repeat domain"/>
    <property type="match status" value="2"/>
</dbReference>
<organism evidence="5 6">
    <name type="scientific">Thiothrix lacustris</name>
    <dbReference type="NCBI Taxonomy" id="525917"/>
    <lineage>
        <taxon>Bacteria</taxon>
        <taxon>Pseudomonadati</taxon>
        <taxon>Pseudomonadota</taxon>
        <taxon>Gammaproteobacteria</taxon>
        <taxon>Thiotrichales</taxon>
        <taxon>Thiotrichaceae</taxon>
        <taxon>Thiothrix</taxon>
    </lineage>
</organism>
<dbReference type="Pfam" id="PF13374">
    <property type="entry name" value="TPR_10"/>
    <property type="match status" value="2"/>
</dbReference>
<comment type="caution">
    <text evidence="5">The sequence shown here is derived from an EMBL/GenBank/DDBJ whole genome shotgun (WGS) entry which is preliminary data.</text>
</comment>
<evidence type="ECO:0000313" key="6">
    <source>
        <dbReference type="Proteomes" id="UP000192491"/>
    </source>
</evidence>